<keyword evidence="6" id="KW-0804">Transcription</keyword>
<dbReference type="InterPro" id="IPR004092">
    <property type="entry name" value="Mbt"/>
</dbReference>
<dbReference type="OrthoDB" id="5912862at2759"/>
<dbReference type="GO" id="GO:0042393">
    <property type="term" value="F:histone binding"/>
    <property type="evidence" value="ECO:0007669"/>
    <property type="project" value="TreeGrafter"/>
</dbReference>
<evidence type="ECO:0000256" key="3">
    <source>
        <dbReference type="ARBA" id="ARBA00022491"/>
    </source>
</evidence>
<evidence type="ECO:0000256" key="9">
    <source>
        <dbReference type="SAM" id="MobiDB-lite"/>
    </source>
</evidence>
<evidence type="ECO:0000256" key="8">
    <source>
        <dbReference type="PROSITE-ProRule" id="PRU00459"/>
    </source>
</evidence>
<dbReference type="Pfam" id="PF00536">
    <property type="entry name" value="SAM_1"/>
    <property type="match status" value="1"/>
</dbReference>
<dbReference type="InterPro" id="IPR047531">
    <property type="entry name" value="SAM_Scm-like"/>
</dbReference>
<dbReference type="Gene3D" id="1.10.150.50">
    <property type="entry name" value="Transcription Factor, Ets-1"/>
    <property type="match status" value="1"/>
</dbReference>
<evidence type="ECO:0000256" key="7">
    <source>
        <dbReference type="ARBA" id="ARBA00023242"/>
    </source>
</evidence>
<keyword evidence="3" id="KW-0678">Repressor</keyword>
<evidence type="ECO:0000256" key="4">
    <source>
        <dbReference type="ARBA" id="ARBA00022737"/>
    </source>
</evidence>
<dbReference type="CDD" id="cd09578">
    <property type="entry name" value="SAM_Scm"/>
    <property type="match status" value="1"/>
</dbReference>
<evidence type="ECO:0000256" key="5">
    <source>
        <dbReference type="ARBA" id="ARBA00023015"/>
    </source>
</evidence>
<dbReference type="GO" id="GO:0005634">
    <property type="term" value="C:nucleus"/>
    <property type="evidence" value="ECO:0007669"/>
    <property type="project" value="UniProtKB-SubCell"/>
</dbReference>
<feature type="compositionally biased region" description="Polar residues" evidence="9">
    <location>
        <begin position="279"/>
        <end position="289"/>
    </location>
</feature>
<feature type="region of interest" description="Disordered" evidence="9">
    <location>
        <begin position="407"/>
        <end position="440"/>
    </location>
</feature>
<dbReference type="PANTHER" id="PTHR12247:SF132">
    <property type="entry name" value="POLYCOMB PROTEIN SCM"/>
    <property type="match status" value="1"/>
</dbReference>
<dbReference type="SUPFAM" id="SSF63748">
    <property type="entry name" value="Tudor/PWWP/MBT"/>
    <property type="match status" value="2"/>
</dbReference>
<gene>
    <name evidence="11" type="ORF">CAPTEDRAFT_120304</name>
</gene>
<evidence type="ECO:0000313" key="11">
    <source>
        <dbReference type="EMBL" id="ELT95891.1"/>
    </source>
</evidence>
<dbReference type="FunFam" id="2.30.30.140:FF:000028">
    <property type="entry name" value="polycomb protein SCMH1 isoform X1"/>
    <property type="match status" value="1"/>
</dbReference>
<sequence>MAFSPTGSFSWEEYLKETGGVAAPKNAFKQPLTFPPNEFKNAMKLEAADPRNLTSTCIATVVGMLGPRLRLRLDGSDDKNDFWRLCDSGDLHPIGHCEKDGGLLQPPLGFRMNPSCWPQYLQKTLNGAEIAPDRCFKTEPVTPRDNFFEVGMKLEAVDRKNPHLICPATVGAVNKDQIHVTFDGWRGAFDYWCRYDSRDIFPMGWCAHSGHPLQPPGMKGQRTQSECCANRISFSGLVPSKPEKTKPHKEASSTGPGTPVHPPVASGAPSALAAPVVQPASTGGSSSVSPRAAGDVGSAGSTPVTNALTLSEPDSSAPNSTTGERTLCIYVNTSCKCSSLLELRKVAQLPVQFGPSSINRVLREGIQALVDCARQGKNVFDLLTGGSGKVIITGTLASSVMRKLTPSCQLHPLPPMSSKPSSRLRNRNQRDTAPSAKALSDVGLANRRTTRRSSTTELRPKVADPGHWGIEEVVRHIGEADPALLPHTDLFRKHEIDGKALLLLSSDMMMKYMGLKLGPALKLCHVIEKLKTRK</sequence>
<dbReference type="Gene3D" id="3.90.1150.190">
    <property type="entry name" value="SLED domain"/>
    <property type="match status" value="1"/>
</dbReference>
<dbReference type="PROSITE" id="PS51079">
    <property type="entry name" value="MBT"/>
    <property type="match status" value="2"/>
</dbReference>
<dbReference type="InterPro" id="IPR050548">
    <property type="entry name" value="PcG_chromatin_remod_factors"/>
</dbReference>
<keyword evidence="4" id="KW-0677">Repeat</keyword>
<evidence type="ECO:0000256" key="6">
    <source>
        <dbReference type="ARBA" id="ARBA00023163"/>
    </source>
</evidence>
<comment type="similarity">
    <text evidence="2">Belongs to the SCM family.</text>
</comment>
<reference evidence="13" key="1">
    <citation type="submission" date="2012-12" db="EMBL/GenBank/DDBJ databases">
        <authorList>
            <person name="Hellsten U."/>
            <person name="Grimwood J."/>
            <person name="Chapman J.A."/>
            <person name="Shapiro H."/>
            <person name="Aerts A."/>
            <person name="Otillar R.P."/>
            <person name="Terry A.Y."/>
            <person name="Boore J.L."/>
            <person name="Simakov O."/>
            <person name="Marletaz F."/>
            <person name="Cho S.-J."/>
            <person name="Edsinger-Gonzales E."/>
            <person name="Havlak P."/>
            <person name="Kuo D.-H."/>
            <person name="Larsson T."/>
            <person name="Lv J."/>
            <person name="Arendt D."/>
            <person name="Savage R."/>
            <person name="Osoegawa K."/>
            <person name="de Jong P."/>
            <person name="Lindberg D.R."/>
            <person name="Seaver E.C."/>
            <person name="Weisblat D.A."/>
            <person name="Putnam N.H."/>
            <person name="Grigoriev I.V."/>
            <person name="Rokhsar D.S."/>
        </authorList>
    </citation>
    <scope>NUCLEOTIDE SEQUENCE</scope>
    <source>
        <strain evidence="13">I ESC-2004</strain>
    </source>
</reference>
<keyword evidence="7" id="KW-0539">Nucleus</keyword>
<evidence type="ECO:0000313" key="12">
    <source>
        <dbReference type="EnsemblMetazoa" id="CapteP120304"/>
    </source>
</evidence>
<evidence type="ECO:0000259" key="10">
    <source>
        <dbReference type="SMART" id="SM00454"/>
    </source>
</evidence>
<reference evidence="11 13" key="2">
    <citation type="journal article" date="2013" name="Nature">
        <title>Insights into bilaterian evolution from three spiralian genomes.</title>
        <authorList>
            <person name="Simakov O."/>
            <person name="Marletaz F."/>
            <person name="Cho S.J."/>
            <person name="Edsinger-Gonzales E."/>
            <person name="Havlak P."/>
            <person name="Hellsten U."/>
            <person name="Kuo D.H."/>
            <person name="Larsson T."/>
            <person name="Lv J."/>
            <person name="Arendt D."/>
            <person name="Savage R."/>
            <person name="Osoegawa K."/>
            <person name="de Jong P."/>
            <person name="Grimwood J."/>
            <person name="Chapman J.A."/>
            <person name="Shapiro H."/>
            <person name="Aerts A."/>
            <person name="Otillar R.P."/>
            <person name="Terry A.Y."/>
            <person name="Boore J.L."/>
            <person name="Grigoriev I.V."/>
            <person name="Lindberg D.R."/>
            <person name="Seaver E.C."/>
            <person name="Weisblat D.A."/>
            <person name="Putnam N.H."/>
            <person name="Rokhsar D.S."/>
        </authorList>
    </citation>
    <scope>NUCLEOTIDE SEQUENCE</scope>
    <source>
        <strain evidence="11 13">I ESC-2004</strain>
    </source>
</reference>
<evidence type="ECO:0000256" key="2">
    <source>
        <dbReference type="ARBA" id="ARBA00008469"/>
    </source>
</evidence>
<dbReference type="STRING" id="283909.R7TWT5"/>
<dbReference type="Pfam" id="PF02820">
    <property type="entry name" value="MBT"/>
    <property type="match status" value="2"/>
</dbReference>
<reference evidence="12" key="3">
    <citation type="submission" date="2015-06" db="UniProtKB">
        <authorList>
            <consortium name="EnsemblMetazoa"/>
        </authorList>
    </citation>
    <scope>IDENTIFICATION</scope>
</reference>
<dbReference type="EMBL" id="KB308972">
    <property type="protein sequence ID" value="ELT95891.1"/>
    <property type="molecule type" value="Genomic_DNA"/>
</dbReference>
<protein>
    <recommendedName>
        <fullName evidence="10">SAM domain-containing protein</fullName>
    </recommendedName>
</protein>
<dbReference type="Pfam" id="PF12140">
    <property type="entry name" value="SLED"/>
    <property type="match status" value="1"/>
</dbReference>
<feature type="compositionally biased region" description="Basic and acidic residues" evidence="9">
    <location>
        <begin position="241"/>
        <end position="251"/>
    </location>
</feature>
<dbReference type="FunCoup" id="R7TWT5">
    <property type="interactions" value="726"/>
</dbReference>
<dbReference type="InterPro" id="IPR038348">
    <property type="entry name" value="SLED_sf"/>
</dbReference>
<feature type="repeat" description="MBT" evidence="8">
    <location>
        <begin position="9"/>
        <end position="107"/>
    </location>
</feature>
<accession>R7TWT5</accession>
<dbReference type="SMART" id="SM00454">
    <property type="entry name" value="SAM"/>
    <property type="match status" value="1"/>
</dbReference>
<dbReference type="CDD" id="cd20091">
    <property type="entry name" value="MBT_dScm-like_rpt1"/>
    <property type="match status" value="1"/>
</dbReference>
<keyword evidence="5" id="KW-0805">Transcription regulation</keyword>
<dbReference type="GO" id="GO:0045892">
    <property type="term" value="P:negative regulation of DNA-templated transcription"/>
    <property type="evidence" value="ECO:0007669"/>
    <property type="project" value="TreeGrafter"/>
</dbReference>
<dbReference type="InterPro" id="IPR021987">
    <property type="entry name" value="SLED"/>
</dbReference>
<dbReference type="OMA" id="GMPKEEN"/>
<dbReference type="AlphaFoldDB" id="R7TWT5"/>
<feature type="region of interest" description="Disordered" evidence="9">
    <location>
        <begin position="238"/>
        <end position="321"/>
    </location>
</feature>
<dbReference type="Proteomes" id="UP000014760">
    <property type="component" value="Unassembled WGS sequence"/>
</dbReference>
<dbReference type="EnsemblMetazoa" id="CapteT120304">
    <property type="protein sequence ID" value="CapteP120304"/>
    <property type="gene ID" value="CapteG120304"/>
</dbReference>
<dbReference type="PANTHER" id="PTHR12247">
    <property type="entry name" value="POLYCOMB GROUP PROTEIN"/>
    <property type="match status" value="1"/>
</dbReference>
<proteinExistence type="inferred from homology"/>
<dbReference type="InterPro" id="IPR001660">
    <property type="entry name" value="SAM"/>
</dbReference>
<evidence type="ECO:0000313" key="13">
    <source>
        <dbReference type="Proteomes" id="UP000014760"/>
    </source>
</evidence>
<keyword evidence="13" id="KW-1185">Reference proteome</keyword>
<organism evidence="11">
    <name type="scientific">Capitella teleta</name>
    <name type="common">Polychaete worm</name>
    <dbReference type="NCBI Taxonomy" id="283909"/>
    <lineage>
        <taxon>Eukaryota</taxon>
        <taxon>Metazoa</taxon>
        <taxon>Spiralia</taxon>
        <taxon>Lophotrochozoa</taxon>
        <taxon>Annelida</taxon>
        <taxon>Polychaeta</taxon>
        <taxon>Sedentaria</taxon>
        <taxon>Scolecida</taxon>
        <taxon>Capitellidae</taxon>
        <taxon>Capitella</taxon>
    </lineage>
</organism>
<evidence type="ECO:0000256" key="1">
    <source>
        <dbReference type="ARBA" id="ARBA00004123"/>
    </source>
</evidence>
<dbReference type="SUPFAM" id="SSF47769">
    <property type="entry name" value="SAM/Pointed domain"/>
    <property type="match status" value="1"/>
</dbReference>
<feature type="domain" description="SAM" evidence="10">
    <location>
        <begin position="465"/>
        <end position="533"/>
    </location>
</feature>
<dbReference type="Gene3D" id="2.30.30.140">
    <property type="match status" value="2"/>
</dbReference>
<dbReference type="CDD" id="cd20110">
    <property type="entry name" value="MBT_dScm_rpt2"/>
    <property type="match status" value="1"/>
</dbReference>
<dbReference type="GO" id="GO:0003682">
    <property type="term" value="F:chromatin binding"/>
    <property type="evidence" value="ECO:0007669"/>
    <property type="project" value="TreeGrafter"/>
</dbReference>
<dbReference type="SMART" id="SM00561">
    <property type="entry name" value="MBT"/>
    <property type="match status" value="2"/>
</dbReference>
<name>R7TWT5_CAPTE</name>
<dbReference type="EMBL" id="AMQN01011599">
    <property type="status" value="NOT_ANNOTATED_CDS"/>
    <property type="molecule type" value="Genomic_DNA"/>
</dbReference>
<feature type="repeat" description="MBT" evidence="8">
    <location>
        <begin position="115"/>
        <end position="216"/>
    </location>
</feature>
<dbReference type="HOGENOM" id="CLU_015000_1_1_1"/>
<comment type="subcellular location">
    <subcellularLocation>
        <location evidence="1">Nucleus</location>
    </subcellularLocation>
</comment>
<feature type="compositionally biased region" description="Polar residues" evidence="9">
    <location>
        <begin position="299"/>
        <end position="321"/>
    </location>
</feature>
<dbReference type="InterPro" id="IPR013761">
    <property type="entry name" value="SAM/pointed_sf"/>
</dbReference>